<evidence type="ECO:0000259" key="3">
    <source>
        <dbReference type="PROSITE" id="PS50011"/>
    </source>
</evidence>
<keyword evidence="1" id="KW-0732">Signal</keyword>
<dbReference type="PROSITE" id="PS50011">
    <property type="entry name" value="PROTEIN_KINASE_DOM"/>
    <property type="match status" value="1"/>
</dbReference>
<dbReference type="OrthoDB" id="507876at2"/>
<dbReference type="GO" id="GO:0005524">
    <property type="term" value="F:ATP binding"/>
    <property type="evidence" value="ECO:0007669"/>
    <property type="project" value="InterPro"/>
</dbReference>
<dbReference type="GO" id="GO:0004672">
    <property type="term" value="F:protein kinase activity"/>
    <property type="evidence" value="ECO:0007669"/>
    <property type="project" value="InterPro"/>
</dbReference>
<dbReference type="KEGG" id="npz:ACX27_18760"/>
<dbReference type="SUPFAM" id="SSF53850">
    <property type="entry name" value="Periplasmic binding protein-like II"/>
    <property type="match status" value="1"/>
</dbReference>
<dbReference type="PANTHER" id="PTHR30570">
    <property type="entry name" value="PERIPLASMIC PHOSPHATE BINDING COMPONENT OF PHOSPHATE ABC TRANSPORTER"/>
    <property type="match status" value="1"/>
</dbReference>
<name>A0A0M4TW46_9NOSO</name>
<dbReference type="InterPro" id="IPR024370">
    <property type="entry name" value="PBP_domain"/>
</dbReference>
<dbReference type="InterPro" id="IPR050811">
    <property type="entry name" value="Phosphate_ABC_transporter"/>
</dbReference>
<dbReference type="STRING" id="224013.ACX27_18760"/>
<dbReference type="AlphaFoldDB" id="A0A0M4TW46"/>
<dbReference type="PANTHER" id="PTHR30570:SF1">
    <property type="entry name" value="PHOSPHATE-BINDING PROTEIN PSTS"/>
    <property type="match status" value="1"/>
</dbReference>
<dbReference type="Proteomes" id="UP000062645">
    <property type="component" value="Chromosome"/>
</dbReference>
<dbReference type="InterPro" id="IPR011009">
    <property type="entry name" value="Kinase-like_dom_sf"/>
</dbReference>
<proteinExistence type="predicted"/>
<keyword evidence="2" id="KW-0472">Membrane</keyword>
<reference evidence="5" key="1">
    <citation type="submission" date="2015-07" db="EMBL/GenBank/DDBJ databases">
        <title>Genome Of Nitrogen-Fixing Cyanobacterium Nostoc piscinale CENA21 From Solimoes/Amazon River Floodplain Sediments And Comparative Genomics To Uncover Biosynthetic Natural Products Potential.</title>
        <authorList>
            <person name="Leao T.F."/>
            <person name="Leao P.N."/>
            <person name="Guimaraes P.I."/>
            <person name="de Melo A.G.C."/>
            <person name="Ramos R.T.J."/>
            <person name="Silva A."/>
            <person name="Fiore M.F."/>
            <person name="Schneider M.P.C."/>
        </authorList>
    </citation>
    <scope>NUCLEOTIDE SEQUENCE [LARGE SCALE GENOMIC DNA]</scope>
    <source>
        <strain evidence="5">CENA21</strain>
    </source>
</reference>
<accession>A0A0M4TW46</accession>
<keyword evidence="2" id="KW-1133">Transmembrane helix</keyword>
<evidence type="ECO:0000256" key="1">
    <source>
        <dbReference type="ARBA" id="ARBA00022729"/>
    </source>
</evidence>
<keyword evidence="5" id="KW-1185">Reference proteome</keyword>
<evidence type="ECO:0000256" key="2">
    <source>
        <dbReference type="SAM" id="Phobius"/>
    </source>
</evidence>
<sequence>MVYEQIKAKLPQRFFPKPENPPVVEPEPILTPLTPQAPTTIGVDIIYRKYRCWTGNTLGCEWPKNTIEHNPTAKTCQNCGFPAIIPTKTEFRGYKGRYRIDKYIGNRGLGRLYQGIQLTDQQPAIIKEYLLPQLAFKPEETRDRKQAFEHLAGLSLADGRLQDIRLNFPWDAISDPIAERCYLVTNGNIDAYPTLKTYLKATNKPMSEREVYRVLDQGLQTLQFLHGQKFSLPTGQIQQGIAHGNINLDSLLIMADTAEFFIHLTDLALWENLFNLSTSKPVISTAAKDLVDLGYVAFYLLQGNILDANIDPRKEQYWQGITLEFKAFLFRLLELDKPFNNAEEAREALLQVYQVLPREILVITEQAETPKPKLYRPSILLLSILGVLLFCGLILWLVQRWKSPETAMEEPVVCCLKSVTGIPAGKFNYTGEKDSTWSFIRRQSNLILQNQTLEEKLKESQPKLQLKYQPEDSIEQAIASVKDKQKDFAIANMVEALTPELKHQEFAYDGLVVFVAFSYSKRDKSLPRALNGQISIQQLQDLYTGKINNWQQLKGANLPNLPINLYIPKDAETIRIFEQRVLRNEEAIATFRYLKQQQQSNTSFTYSGINITSLSTLEMLQKVLRDFEEDNIGSIGFATLSQVFGQCSAYPLAIADKDKAAVQTLVQDNGKSIDPNTDLCDDKGSYQPNIQVFKTGSYPLSYPLVVLYAGDNSRPPIGQKFAEMLRTAEIQQILEKTGLVPLSRQ</sequence>
<keyword evidence="2" id="KW-0812">Transmembrane</keyword>
<feature type="transmembrane region" description="Helical" evidence="2">
    <location>
        <begin position="379"/>
        <end position="398"/>
    </location>
</feature>
<protein>
    <submittedName>
        <fullName evidence="4">Phosphate ABC transporter substrate-binding protein</fullName>
    </submittedName>
</protein>
<dbReference type="EMBL" id="CP012036">
    <property type="protein sequence ID" value="ALF54419.1"/>
    <property type="molecule type" value="Genomic_DNA"/>
</dbReference>
<organism evidence="4 5">
    <name type="scientific">Nostoc piscinale CENA21</name>
    <dbReference type="NCBI Taxonomy" id="224013"/>
    <lineage>
        <taxon>Bacteria</taxon>
        <taxon>Bacillati</taxon>
        <taxon>Cyanobacteriota</taxon>
        <taxon>Cyanophyceae</taxon>
        <taxon>Nostocales</taxon>
        <taxon>Nostocaceae</taxon>
        <taxon>Nostoc</taxon>
    </lineage>
</organism>
<dbReference type="PATRIC" id="fig|224013.5.peg.4489"/>
<dbReference type="SUPFAM" id="SSF56112">
    <property type="entry name" value="Protein kinase-like (PK-like)"/>
    <property type="match status" value="1"/>
</dbReference>
<evidence type="ECO:0000313" key="5">
    <source>
        <dbReference type="Proteomes" id="UP000062645"/>
    </source>
</evidence>
<evidence type="ECO:0000313" key="4">
    <source>
        <dbReference type="EMBL" id="ALF54419.1"/>
    </source>
</evidence>
<reference evidence="4 5" key="2">
    <citation type="journal article" date="2016" name="Genome Announc.">
        <title>Draft Genome Sequence of the N2-Fixing Cyanobacterium Nostoc piscinale CENA21, Isolated from the Brazilian Amazon Floodplain.</title>
        <authorList>
            <person name="Leao T."/>
            <person name="Guimaraes P.I."/>
            <person name="de Melo A.G."/>
            <person name="Ramos R.T."/>
            <person name="Leao P.N."/>
            <person name="Silva A."/>
            <person name="Fiore M.F."/>
            <person name="Schneider M.P."/>
        </authorList>
    </citation>
    <scope>NUCLEOTIDE SEQUENCE [LARGE SCALE GENOMIC DNA]</scope>
    <source>
        <strain evidence="4 5">CENA21</strain>
    </source>
</reference>
<dbReference type="Gene3D" id="1.10.510.10">
    <property type="entry name" value="Transferase(Phosphotransferase) domain 1"/>
    <property type="match status" value="1"/>
</dbReference>
<feature type="domain" description="Protein kinase" evidence="3">
    <location>
        <begin position="98"/>
        <end position="390"/>
    </location>
</feature>
<dbReference type="Pfam" id="PF12849">
    <property type="entry name" value="PBP_like_2"/>
    <property type="match status" value="1"/>
</dbReference>
<dbReference type="Gene3D" id="3.40.190.10">
    <property type="entry name" value="Periplasmic binding protein-like II"/>
    <property type="match status" value="2"/>
</dbReference>
<dbReference type="InterPro" id="IPR000719">
    <property type="entry name" value="Prot_kinase_dom"/>
</dbReference>
<dbReference type="RefSeq" id="WP_062294949.1">
    <property type="nucleotide sequence ID" value="NZ_CP012036.1"/>
</dbReference>
<gene>
    <name evidence="4" type="ORF">ACX27_18760</name>
</gene>